<dbReference type="Proteomes" id="UP001213623">
    <property type="component" value="Chromosome 5"/>
</dbReference>
<dbReference type="InterPro" id="IPR036298">
    <property type="entry name" value="Chalcone_isomerase_sf"/>
</dbReference>
<proteinExistence type="predicted"/>
<evidence type="ECO:0000313" key="3">
    <source>
        <dbReference type="Proteomes" id="UP001213623"/>
    </source>
</evidence>
<reference evidence="2" key="1">
    <citation type="submission" date="2023-03" db="EMBL/GenBank/DDBJ databases">
        <title>Mating type loci evolution in Malassezia.</title>
        <authorList>
            <person name="Coelho M.A."/>
        </authorList>
    </citation>
    <scope>NUCLEOTIDE SEQUENCE</scope>
    <source>
        <strain evidence="2">CBS 9557</strain>
    </source>
</reference>
<dbReference type="PANTHER" id="PTHR47284">
    <property type="entry name" value="FATTY-ACID-BINDING PROTEIN 2"/>
    <property type="match status" value="1"/>
</dbReference>
<accession>A0AAF0J3B8</accession>
<name>A0AAF0J3B8_9BASI</name>
<protein>
    <recommendedName>
        <fullName evidence="1">Chalcone isomerase domain-containing protein</fullName>
    </recommendedName>
</protein>
<evidence type="ECO:0000259" key="1">
    <source>
        <dbReference type="Pfam" id="PF16035"/>
    </source>
</evidence>
<dbReference type="SUPFAM" id="SSF54626">
    <property type="entry name" value="Chalcone isomerase"/>
    <property type="match status" value="1"/>
</dbReference>
<sequence length="245" mass="26638">MAGTVALYPRTVALDAPYDRLVKEPKSTMEVPVYMNTGATKVSPDGRKLRLLGMGVRTVTFLGVHVYVAALYVDENAIASAKPAWAAGDRNLEDQVRTWLEEGVACAVRIMPVRSTDFGHLRDGFLRTVQTRAKDARLPGKAYTLDEADEETLSSNVQDLKSLFPRSKVSRGQTLDLLVEKAPGGYYVLTVQYNGNTLGDVESVPSSSRAFTVPTGLLLAYMGERPDISAPLRASVVAGLQHQLP</sequence>
<dbReference type="EMBL" id="CP119896">
    <property type="protein sequence ID" value="WFD27789.1"/>
    <property type="molecule type" value="Genomic_DNA"/>
</dbReference>
<dbReference type="Pfam" id="PF16035">
    <property type="entry name" value="Chalcone_2"/>
    <property type="match status" value="1"/>
</dbReference>
<keyword evidence="3" id="KW-1185">Reference proteome</keyword>
<evidence type="ECO:0000313" key="2">
    <source>
        <dbReference type="EMBL" id="WFD27789.1"/>
    </source>
</evidence>
<dbReference type="GO" id="GO:0016872">
    <property type="term" value="F:intramolecular lyase activity"/>
    <property type="evidence" value="ECO:0007669"/>
    <property type="project" value="InterPro"/>
</dbReference>
<feature type="domain" description="Chalcone isomerase" evidence="1">
    <location>
        <begin position="48"/>
        <end position="237"/>
    </location>
</feature>
<gene>
    <name evidence="2" type="ORF">MNAN1_002794</name>
</gene>
<dbReference type="InterPro" id="IPR016088">
    <property type="entry name" value="Chalcone_isomerase_3-sand"/>
</dbReference>
<organism evidence="2 3">
    <name type="scientific">Malassezia nana</name>
    <dbReference type="NCBI Taxonomy" id="180528"/>
    <lineage>
        <taxon>Eukaryota</taxon>
        <taxon>Fungi</taxon>
        <taxon>Dikarya</taxon>
        <taxon>Basidiomycota</taxon>
        <taxon>Ustilaginomycotina</taxon>
        <taxon>Malasseziomycetes</taxon>
        <taxon>Malasseziales</taxon>
        <taxon>Malasseziaceae</taxon>
        <taxon>Malassezia</taxon>
    </lineage>
</organism>
<dbReference type="PANTHER" id="PTHR47284:SF3">
    <property type="entry name" value="FATTY-ACID-BINDING PROTEIN 2"/>
    <property type="match status" value="1"/>
</dbReference>
<dbReference type="AlphaFoldDB" id="A0AAF0J3B8"/>
<dbReference type="Gene3D" id="3.50.70.10">
    <property type="match status" value="1"/>
</dbReference>
<dbReference type="InterPro" id="IPR016087">
    <property type="entry name" value="Chalcone_isomerase"/>
</dbReference>